<reference evidence="1 2" key="1">
    <citation type="submission" date="2024-09" db="EMBL/GenBank/DDBJ databases">
        <authorList>
            <person name="Sun Q."/>
            <person name="Mori K."/>
        </authorList>
    </citation>
    <scope>NUCLEOTIDE SEQUENCE [LARGE SCALE GENOMIC DNA]</scope>
    <source>
        <strain evidence="1 2">JCM 1342</strain>
    </source>
</reference>
<protein>
    <recommendedName>
        <fullName evidence="3">Small CPxCG-related zinc finger protein</fullName>
    </recommendedName>
</protein>
<evidence type="ECO:0008006" key="3">
    <source>
        <dbReference type="Google" id="ProtNLM"/>
    </source>
</evidence>
<dbReference type="Proteomes" id="UP001589611">
    <property type="component" value="Unassembled WGS sequence"/>
</dbReference>
<accession>A0ABV5SYL3</accession>
<evidence type="ECO:0000313" key="2">
    <source>
        <dbReference type="Proteomes" id="UP001589611"/>
    </source>
</evidence>
<comment type="caution">
    <text evidence="1">The sequence shown here is derived from an EMBL/GenBank/DDBJ whole genome shotgun (WGS) entry which is preliminary data.</text>
</comment>
<name>A0ABV5SYL3_9MICO</name>
<organism evidence="1 2">
    <name type="scientific">Microbacterium terregens</name>
    <dbReference type="NCBI Taxonomy" id="69363"/>
    <lineage>
        <taxon>Bacteria</taxon>
        <taxon>Bacillati</taxon>
        <taxon>Actinomycetota</taxon>
        <taxon>Actinomycetes</taxon>
        <taxon>Micrococcales</taxon>
        <taxon>Microbacteriaceae</taxon>
        <taxon>Microbacterium</taxon>
    </lineage>
</organism>
<gene>
    <name evidence="1" type="ORF">ACFFPJ_05480</name>
</gene>
<dbReference type="RefSeq" id="WP_344714206.1">
    <property type="nucleotide sequence ID" value="NZ_BAAAWH010000001.1"/>
</dbReference>
<keyword evidence="2" id="KW-1185">Reference proteome</keyword>
<proteinExistence type="predicted"/>
<sequence>MTRTWDDTGSAVQLAEACPACESAEVSERERDWFVLELDRGDEVRRESGDVDVEFFCRACGLHWR</sequence>
<evidence type="ECO:0000313" key="1">
    <source>
        <dbReference type="EMBL" id="MFB9645242.1"/>
    </source>
</evidence>
<dbReference type="EMBL" id="JBHMBE010000002">
    <property type="protein sequence ID" value="MFB9645242.1"/>
    <property type="molecule type" value="Genomic_DNA"/>
</dbReference>